<gene>
    <name evidence="4" type="primary">SOD1</name>
    <name evidence="4" type="ORF">BLAG_LOCUS19687</name>
</gene>
<evidence type="ECO:0000259" key="3">
    <source>
        <dbReference type="Pfam" id="PF00080"/>
    </source>
</evidence>
<keyword evidence="2" id="KW-0732">Signal</keyword>
<evidence type="ECO:0000256" key="1">
    <source>
        <dbReference type="SAM" id="MobiDB-lite"/>
    </source>
</evidence>
<evidence type="ECO:0000313" key="5">
    <source>
        <dbReference type="Proteomes" id="UP000838412"/>
    </source>
</evidence>
<feature type="chain" id="PRO_5035432535" evidence="2">
    <location>
        <begin position="23"/>
        <end position="468"/>
    </location>
</feature>
<reference evidence="4" key="1">
    <citation type="submission" date="2022-01" db="EMBL/GenBank/DDBJ databases">
        <authorList>
            <person name="Braso-Vives M."/>
        </authorList>
    </citation>
    <scope>NUCLEOTIDE SEQUENCE</scope>
</reference>
<accession>A0A8K0ETM1</accession>
<feature type="signal peptide" evidence="2">
    <location>
        <begin position="1"/>
        <end position="22"/>
    </location>
</feature>
<dbReference type="GO" id="GO:0006801">
    <property type="term" value="P:superoxide metabolic process"/>
    <property type="evidence" value="ECO:0007669"/>
    <property type="project" value="InterPro"/>
</dbReference>
<dbReference type="SUPFAM" id="SSF49329">
    <property type="entry name" value="Cu,Zn superoxide dismutase-like"/>
    <property type="match status" value="1"/>
</dbReference>
<proteinExistence type="predicted"/>
<dbReference type="PRINTS" id="PR00068">
    <property type="entry name" value="CUZNDISMTASE"/>
</dbReference>
<dbReference type="GO" id="GO:0005507">
    <property type="term" value="F:copper ion binding"/>
    <property type="evidence" value="ECO:0007669"/>
    <property type="project" value="InterPro"/>
</dbReference>
<dbReference type="PANTHER" id="PTHR10003">
    <property type="entry name" value="SUPEROXIDE DISMUTASE CU-ZN -RELATED"/>
    <property type="match status" value="1"/>
</dbReference>
<feature type="domain" description="Superoxide dismutase copper/zinc binding" evidence="3">
    <location>
        <begin position="293"/>
        <end position="428"/>
    </location>
</feature>
<name>A0A8K0ETM1_BRALA</name>
<dbReference type="Gene3D" id="2.60.40.200">
    <property type="entry name" value="Superoxide dismutase, copper/zinc binding domain"/>
    <property type="match status" value="1"/>
</dbReference>
<dbReference type="OrthoDB" id="2015551at2759"/>
<dbReference type="Proteomes" id="UP000838412">
    <property type="component" value="Chromosome 5"/>
</dbReference>
<feature type="region of interest" description="Disordered" evidence="1">
    <location>
        <begin position="440"/>
        <end position="468"/>
    </location>
</feature>
<dbReference type="Pfam" id="PF00080">
    <property type="entry name" value="Sod_Cu"/>
    <property type="match status" value="1"/>
</dbReference>
<keyword evidence="5" id="KW-1185">Reference proteome</keyword>
<dbReference type="InterPro" id="IPR024134">
    <property type="entry name" value="SOD_Cu/Zn_/chaperone"/>
</dbReference>
<evidence type="ECO:0000313" key="4">
    <source>
        <dbReference type="EMBL" id="CAH1265873.1"/>
    </source>
</evidence>
<dbReference type="EMBL" id="OV696690">
    <property type="protein sequence ID" value="CAH1265873.1"/>
    <property type="molecule type" value="Genomic_DNA"/>
</dbReference>
<dbReference type="InterPro" id="IPR036423">
    <property type="entry name" value="SOD-like_Cu/Zn_dom_sf"/>
</dbReference>
<feature type="compositionally biased region" description="Low complexity" evidence="1">
    <location>
        <begin position="206"/>
        <end position="222"/>
    </location>
</feature>
<protein>
    <submittedName>
        <fullName evidence="4">SOD1 protein</fullName>
    </submittedName>
</protein>
<dbReference type="AlphaFoldDB" id="A0A8K0ETM1"/>
<sequence>MAPVGFLVFLSTCWTLLHRGEGQYYSQYTNYGGGGGKVIEITESYEIIDSSTPSQASYPTSYDQTSYNYQPQPSPSVAACGDQNNLCSEWAKNNQCVENSGYMLEMCPQSCRAPCPQRPAPSYPSYPSYPYPSSYPYPYPSSYPSYPSTGYPSYPSSAGYYVSAAEFYQLQVNVSGIWEILNITNPDLVLNITAEMKKRLESRTQTTTSTSSTTTTTTTTSGSGFGTGAAGSADCCAGVKCVPRDKLSCSLNEQVLPYGECCYQCLGETGYRYGHCDMLPNTAIPLDQQTPIAGYVDVRQKLSGGKIEVRMQVLGFDSKSRSYGITVLQFGDLSRGCLSAGDHYNPFNNTHGGAKDQIRHLGDWGNVEADSTGEVNAIIKDEVASMVGPYSIIGRTIVIHANEDDLGRGEKAESKKTGNVGKRLACCVLGHSDGTHWKDLEKRRKRKREAVRVEGPSAKRVVRSPRRN</sequence>
<dbReference type="CDD" id="cd00305">
    <property type="entry name" value="Cu-Zn_Superoxide_Dismutase"/>
    <property type="match status" value="1"/>
</dbReference>
<feature type="region of interest" description="Disordered" evidence="1">
    <location>
        <begin position="200"/>
        <end position="223"/>
    </location>
</feature>
<organism evidence="4 5">
    <name type="scientific">Branchiostoma lanceolatum</name>
    <name type="common">Common lancelet</name>
    <name type="synonym">Amphioxus lanceolatum</name>
    <dbReference type="NCBI Taxonomy" id="7740"/>
    <lineage>
        <taxon>Eukaryota</taxon>
        <taxon>Metazoa</taxon>
        <taxon>Chordata</taxon>
        <taxon>Cephalochordata</taxon>
        <taxon>Leptocardii</taxon>
        <taxon>Amphioxiformes</taxon>
        <taxon>Branchiostomatidae</taxon>
        <taxon>Branchiostoma</taxon>
    </lineage>
</organism>
<evidence type="ECO:0000256" key="2">
    <source>
        <dbReference type="SAM" id="SignalP"/>
    </source>
</evidence>
<dbReference type="InterPro" id="IPR001424">
    <property type="entry name" value="SOD_Cu_Zn_dom"/>
</dbReference>